<gene>
    <name evidence="2" type="ordered locus">BATR1942_14950</name>
</gene>
<organism evidence="2 3">
    <name type="scientific">Bacillus atrophaeus (strain 1942)</name>
    <dbReference type="NCBI Taxonomy" id="720555"/>
    <lineage>
        <taxon>Bacteria</taxon>
        <taxon>Bacillati</taxon>
        <taxon>Bacillota</taxon>
        <taxon>Bacilli</taxon>
        <taxon>Bacillales</taxon>
        <taxon>Bacillaceae</taxon>
        <taxon>Bacillus</taxon>
    </lineage>
</organism>
<evidence type="ECO:0000313" key="2">
    <source>
        <dbReference type="EMBL" id="ADP33912.1"/>
    </source>
</evidence>
<evidence type="ECO:0000313" key="3">
    <source>
        <dbReference type="Proteomes" id="UP000006867"/>
    </source>
</evidence>
<name>A0ABN3ZHI2_BACA1</name>
<dbReference type="EMBL" id="CP002207">
    <property type="protein sequence ID" value="ADP33912.1"/>
    <property type="molecule type" value="Genomic_DNA"/>
</dbReference>
<evidence type="ECO:0000256" key="1">
    <source>
        <dbReference type="SAM" id="MobiDB-lite"/>
    </source>
</evidence>
<accession>A0ABN3ZHI2</accession>
<reference evidence="2 3" key="1">
    <citation type="journal article" date="2011" name="Front. Microbiol.">
        <title>Genomic signatures of strain selection and enhancement in Bacillus atrophaeus var. globigii, a historical biowarfare simulant.</title>
        <authorList>
            <person name="Gibbons H.S."/>
            <person name="Broomall S.M."/>
            <person name="McNew L.A."/>
            <person name="Daligault H."/>
            <person name="Chapman C."/>
            <person name="Bruce D."/>
            <person name="Karavis M."/>
            <person name="Krepps M."/>
            <person name="McGregor P.A."/>
            <person name="Hong C."/>
            <person name="Park K.H."/>
            <person name="Akmal A."/>
            <person name="Feldman A."/>
            <person name="Lin J.S."/>
            <person name="Chang W.E."/>
            <person name="Higgs B.W."/>
            <person name="Demirev P."/>
            <person name="Lindquist J."/>
            <person name="Liem A."/>
            <person name="Fochler E."/>
            <person name="Read T.D."/>
            <person name="Tapia R."/>
            <person name="Johnson S."/>
            <person name="Bishop-Lilly K.A."/>
            <person name="Detter C."/>
            <person name="Han C."/>
            <person name="Sozhamannan S."/>
            <person name="Rosenzweig C.N."/>
            <person name="Skowronski E.W."/>
        </authorList>
    </citation>
    <scope>NUCLEOTIDE SEQUENCE [LARGE SCALE GENOMIC DNA]</scope>
    <source>
        <strain evidence="2 3">1942</strain>
    </source>
</reference>
<keyword evidence="3" id="KW-1185">Reference proteome</keyword>
<dbReference type="Proteomes" id="UP000006867">
    <property type="component" value="Chromosome"/>
</dbReference>
<feature type="region of interest" description="Disordered" evidence="1">
    <location>
        <begin position="20"/>
        <end position="39"/>
    </location>
</feature>
<proteinExistence type="predicted"/>
<feature type="compositionally biased region" description="Basic residues" evidence="1">
    <location>
        <begin position="30"/>
        <end position="39"/>
    </location>
</feature>
<protein>
    <submittedName>
        <fullName evidence="2">Uncharacterized protein</fullName>
    </submittedName>
</protein>
<sequence length="39" mass="4038">MQTKAGTGQIMVLARAVGQKHEGAANASKTRGKHLSGVF</sequence>